<keyword evidence="2" id="KW-1185">Reference proteome</keyword>
<reference evidence="2" key="1">
    <citation type="journal article" date="2013" name="Genetics">
        <title>The draft genome and transcriptome of Panagrellus redivivus are shaped by the harsh demands of a free-living lifestyle.</title>
        <authorList>
            <person name="Srinivasan J."/>
            <person name="Dillman A.R."/>
            <person name="Macchietto M.G."/>
            <person name="Heikkinen L."/>
            <person name="Lakso M."/>
            <person name="Fracchia K.M."/>
            <person name="Antoshechkin I."/>
            <person name="Mortazavi A."/>
            <person name="Wong G."/>
            <person name="Sternberg P.W."/>
        </authorList>
    </citation>
    <scope>NUCLEOTIDE SEQUENCE [LARGE SCALE GENOMIC DNA]</scope>
    <source>
        <strain evidence="2">MT8872</strain>
    </source>
</reference>
<name>A0A7E4ZX81_PANRE</name>
<evidence type="ECO:0000313" key="2">
    <source>
        <dbReference type="Proteomes" id="UP000492821"/>
    </source>
</evidence>
<evidence type="ECO:0000256" key="1">
    <source>
        <dbReference type="SAM" id="Phobius"/>
    </source>
</evidence>
<feature type="transmembrane region" description="Helical" evidence="1">
    <location>
        <begin position="38"/>
        <end position="65"/>
    </location>
</feature>
<keyword evidence="1" id="KW-0812">Transmembrane</keyword>
<accession>A0A7E4ZX81</accession>
<feature type="transmembrane region" description="Helical" evidence="1">
    <location>
        <begin position="106"/>
        <end position="127"/>
    </location>
</feature>
<keyword evidence="1" id="KW-1133">Transmembrane helix</keyword>
<evidence type="ECO:0000313" key="3">
    <source>
        <dbReference type="WBParaSite" id="Pan_g23097.t1"/>
    </source>
</evidence>
<dbReference type="WBParaSite" id="Pan_g23097.t1">
    <property type="protein sequence ID" value="Pan_g23097.t1"/>
    <property type="gene ID" value="Pan_g23097"/>
</dbReference>
<organism evidence="2 3">
    <name type="scientific">Panagrellus redivivus</name>
    <name type="common">Microworm</name>
    <dbReference type="NCBI Taxonomy" id="6233"/>
    <lineage>
        <taxon>Eukaryota</taxon>
        <taxon>Metazoa</taxon>
        <taxon>Ecdysozoa</taxon>
        <taxon>Nematoda</taxon>
        <taxon>Chromadorea</taxon>
        <taxon>Rhabditida</taxon>
        <taxon>Tylenchina</taxon>
        <taxon>Panagrolaimomorpha</taxon>
        <taxon>Panagrolaimoidea</taxon>
        <taxon>Panagrolaimidae</taxon>
        <taxon>Panagrellus</taxon>
    </lineage>
</organism>
<sequence>MGVVTVDHIKAFYEDERYLFARIVKQIHLSSGLDKAPIAGAIVVVYLGLVVLSPEAFGNGLLVLYPVTLKLLFPLEIPVNSEMNAYWASYGLSTLLDQTLPAGRNVAFYFIMKLAVFLLFFLQPFCLAEKIANRLPRAVDYVISTANDTVKAFDDNINQSFKKTGSVSKSVTKSVKVQKK</sequence>
<keyword evidence="1" id="KW-0472">Membrane</keyword>
<protein>
    <submittedName>
        <fullName evidence="3">Receptor expression-enhancing protein</fullName>
    </submittedName>
</protein>
<reference evidence="3" key="2">
    <citation type="submission" date="2020-10" db="UniProtKB">
        <authorList>
            <consortium name="WormBaseParasite"/>
        </authorList>
    </citation>
    <scope>IDENTIFICATION</scope>
</reference>
<dbReference type="Proteomes" id="UP000492821">
    <property type="component" value="Unassembled WGS sequence"/>
</dbReference>
<dbReference type="AlphaFoldDB" id="A0A7E4ZX81"/>
<proteinExistence type="predicted"/>